<reference evidence="1" key="1">
    <citation type="journal article" date="2023" name="G3 (Bethesda)">
        <title>A reference genome for the long-term kleptoplast-retaining sea slug Elysia crispata morphotype clarki.</title>
        <authorList>
            <person name="Eastman K.E."/>
            <person name="Pendleton A.L."/>
            <person name="Shaikh M.A."/>
            <person name="Suttiyut T."/>
            <person name="Ogas R."/>
            <person name="Tomko P."/>
            <person name="Gavelis G."/>
            <person name="Widhalm J.R."/>
            <person name="Wisecaver J.H."/>
        </authorList>
    </citation>
    <scope>NUCLEOTIDE SEQUENCE</scope>
    <source>
        <strain evidence="1">ECLA1</strain>
    </source>
</reference>
<dbReference type="EMBL" id="JAWDGP010000434">
    <property type="protein sequence ID" value="KAK3800599.1"/>
    <property type="molecule type" value="Genomic_DNA"/>
</dbReference>
<evidence type="ECO:0000313" key="2">
    <source>
        <dbReference type="Proteomes" id="UP001283361"/>
    </source>
</evidence>
<sequence length="72" mass="8273">MKGRVRISKGSNNKHPGDKVIIVLKPGQRLALMKIHQVFSTPFPCPDNSRLQDVFTQGGCHCRKLRYGLWRR</sequence>
<proteinExistence type="predicted"/>
<evidence type="ECO:0000313" key="1">
    <source>
        <dbReference type="EMBL" id="KAK3800599.1"/>
    </source>
</evidence>
<comment type="caution">
    <text evidence="1">The sequence shown here is derived from an EMBL/GenBank/DDBJ whole genome shotgun (WGS) entry which is preliminary data.</text>
</comment>
<dbReference type="AlphaFoldDB" id="A0AAE1B712"/>
<protein>
    <submittedName>
        <fullName evidence="1">Uncharacterized protein</fullName>
    </submittedName>
</protein>
<keyword evidence="2" id="KW-1185">Reference proteome</keyword>
<dbReference type="Proteomes" id="UP001283361">
    <property type="component" value="Unassembled WGS sequence"/>
</dbReference>
<gene>
    <name evidence="1" type="ORF">RRG08_014265</name>
</gene>
<name>A0AAE1B712_9GAST</name>
<organism evidence="1 2">
    <name type="scientific">Elysia crispata</name>
    <name type="common">lettuce slug</name>
    <dbReference type="NCBI Taxonomy" id="231223"/>
    <lineage>
        <taxon>Eukaryota</taxon>
        <taxon>Metazoa</taxon>
        <taxon>Spiralia</taxon>
        <taxon>Lophotrochozoa</taxon>
        <taxon>Mollusca</taxon>
        <taxon>Gastropoda</taxon>
        <taxon>Heterobranchia</taxon>
        <taxon>Euthyneura</taxon>
        <taxon>Panpulmonata</taxon>
        <taxon>Sacoglossa</taxon>
        <taxon>Placobranchoidea</taxon>
        <taxon>Plakobranchidae</taxon>
        <taxon>Elysia</taxon>
    </lineage>
</organism>
<accession>A0AAE1B712</accession>